<dbReference type="PANTHER" id="PTHR22306">
    <property type="entry name" value="CHROMOSOME 7 OPEN READING FRAME 50"/>
    <property type="match status" value="1"/>
</dbReference>
<feature type="domain" description="WKF" evidence="2">
    <location>
        <begin position="181"/>
        <end position="243"/>
    </location>
</feature>
<evidence type="ECO:0000313" key="4">
    <source>
        <dbReference type="RefSeq" id="XP_030626153.1"/>
    </source>
</evidence>
<evidence type="ECO:0000259" key="2">
    <source>
        <dbReference type="Pfam" id="PF10180"/>
    </source>
</evidence>
<dbReference type="OrthoDB" id="10261563at2759"/>
<accession>A0A6J2V303</accession>
<gene>
    <name evidence="4" type="primary">chlsn</name>
</gene>
<organism evidence="3 4">
    <name type="scientific">Chanos chanos</name>
    <name type="common">Milkfish</name>
    <name type="synonym">Mugil chanos</name>
    <dbReference type="NCBI Taxonomy" id="29144"/>
    <lineage>
        <taxon>Eukaryota</taxon>
        <taxon>Metazoa</taxon>
        <taxon>Chordata</taxon>
        <taxon>Craniata</taxon>
        <taxon>Vertebrata</taxon>
        <taxon>Euteleostomi</taxon>
        <taxon>Actinopterygii</taxon>
        <taxon>Neopterygii</taxon>
        <taxon>Teleostei</taxon>
        <taxon>Ostariophysi</taxon>
        <taxon>Gonorynchiformes</taxon>
        <taxon>Chanidae</taxon>
        <taxon>Chanos</taxon>
    </lineage>
</organism>
<feature type="compositionally biased region" description="Basic and acidic residues" evidence="1">
    <location>
        <begin position="113"/>
        <end position="127"/>
    </location>
</feature>
<sequence>MAKSQACDPGLERSPDGRKSHKTIKPEITENCAKDGLNGKKEKKRKKVVKEGSMVSVPDINISEVKPKRARDQTTTDRDIEDAESPGGMDRAEKTQKKQKRKRSKASSSEPEPAQKKERERDDAEKVTEEEEELSLEERRVLERKMKKLLKKEEKKKQREGGVKQEEEQRQKLSAQQQALDYLTCWYERREQWRFQKTRQTWLLQHMFDSQKVSDTHFSMLLLYLEGLRGAARETTVQKAESVVRQGEESDEEEGGATEAWKRTNRAREIIQMLS</sequence>
<feature type="compositionally biased region" description="Basic and acidic residues" evidence="1">
    <location>
        <begin position="151"/>
        <end position="170"/>
    </location>
</feature>
<dbReference type="InterPro" id="IPR019327">
    <property type="entry name" value="WKF"/>
</dbReference>
<dbReference type="Proteomes" id="UP000504632">
    <property type="component" value="Chromosome 3"/>
</dbReference>
<dbReference type="RefSeq" id="XP_030626153.1">
    <property type="nucleotide sequence ID" value="XM_030770293.1"/>
</dbReference>
<feature type="compositionally biased region" description="Basic and acidic residues" evidence="1">
    <location>
        <begin position="65"/>
        <end position="78"/>
    </location>
</feature>
<name>A0A6J2V303_CHACN</name>
<dbReference type="AlphaFoldDB" id="A0A6J2V303"/>
<evidence type="ECO:0000256" key="1">
    <source>
        <dbReference type="SAM" id="MobiDB-lite"/>
    </source>
</evidence>
<evidence type="ECO:0000313" key="3">
    <source>
        <dbReference type="Proteomes" id="UP000504632"/>
    </source>
</evidence>
<feature type="compositionally biased region" description="Basic and acidic residues" evidence="1">
    <location>
        <begin position="10"/>
        <end position="28"/>
    </location>
</feature>
<feature type="region of interest" description="Disordered" evidence="1">
    <location>
        <begin position="243"/>
        <end position="263"/>
    </location>
</feature>
<protein>
    <submittedName>
        <fullName evidence="4">Protein cholesin</fullName>
    </submittedName>
</protein>
<dbReference type="Pfam" id="PF10180">
    <property type="entry name" value="WKF"/>
    <property type="match status" value="1"/>
</dbReference>
<dbReference type="CTD" id="84310"/>
<dbReference type="GeneID" id="115808806"/>
<proteinExistence type="predicted"/>
<feature type="region of interest" description="Disordered" evidence="1">
    <location>
        <begin position="1"/>
        <end position="170"/>
    </location>
</feature>
<dbReference type="InParanoid" id="A0A6J2V303"/>
<keyword evidence="3" id="KW-1185">Reference proteome</keyword>
<reference evidence="4" key="1">
    <citation type="submission" date="2025-08" db="UniProtKB">
        <authorList>
            <consortium name="RefSeq"/>
        </authorList>
    </citation>
    <scope>IDENTIFICATION</scope>
</reference>
<dbReference type="PANTHER" id="PTHR22306:SF2">
    <property type="entry name" value="CHROMOSOME 7 OPEN READING FRAME 50"/>
    <property type="match status" value="1"/>
</dbReference>